<dbReference type="Proteomes" id="UP001596957">
    <property type="component" value="Unassembled WGS sequence"/>
</dbReference>
<evidence type="ECO:0008006" key="4">
    <source>
        <dbReference type="Google" id="ProtNLM"/>
    </source>
</evidence>
<accession>A0ABW2VUQ6</accession>
<protein>
    <recommendedName>
        <fullName evidence="4">Integral membrane protein</fullName>
    </recommendedName>
</protein>
<name>A0ABW2VUQ6_9ACTN</name>
<dbReference type="EMBL" id="JBHTEC010000004">
    <property type="protein sequence ID" value="MFD0287694.1"/>
    <property type="molecule type" value="Genomic_DNA"/>
</dbReference>
<dbReference type="RefSeq" id="WP_381301680.1">
    <property type="nucleotide sequence ID" value="NZ_JBHTEC010000004.1"/>
</dbReference>
<keyword evidence="3" id="KW-1185">Reference proteome</keyword>
<evidence type="ECO:0000256" key="1">
    <source>
        <dbReference type="SAM" id="Phobius"/>
    </source>
</evidence>
<keyword evidence="1" id="KW-1133">Transmembrane helix</keyword>
<feature type="transmembrane region" description="Helical" evidence="1">
    <location>
        <begin position="29"/>
        <end position="53"/>
    </location>
</feature>
<reference evidence="3" key="1">
    <citation type="journal article" date="2019" name="Int. J. Syst. Evol. Microbiol.">
        <title>The Global Catalogue of Microorganisms (GCM) 10K type strain sequencing project: providing services to taxonomists for standard genome sequencing and annotation.</title>
        <authorList>
            <consortium name="The Broad Institute Genomics Platform"/>
            <consortium name="The Broad Institute Genome Sequencing Center for Infectious Disease"/>
            <person name="Wu L."/>
            <person name="Ma J."/>
        </authorList>
    </citation>
    <scope>NUCLEOTIDE SEQUENCE [LARGE SCALE GENOMIC DNA]</scope>
    <source>
        <strain evidence="3">CGMCC 4.7198</strain>
    </source>
</reference>
<keyword evidence="1" id="KW-0812">Transmembrane</keyword>
<comment type="caution">
    <text evidence="2">The sequence shown here is derived from an EMBL/GenBank/DDBJ whole genome shotgun (WGS) entry which is preliminary data.</text>
</comment>
<proteinExistence type="predicted"/>
<evidence type="ECO:0000313" key="2">
    <source>
        <dbReference type="EMBL" id="MFD0287694.1"/>
    </source>
</evidence>
<keyword evidence="1" id="KW-0472">Membrane</keyword>
<sequence length="96" mass="10026">MFIIVRLNHGEHRFRDVRTCQRSVVYRELVVPGLAVILITAALVVILALLVAAGAGKLARLDGATYPAALMRSAAAFAAVLTLAAAVTGALSSILN</sequence>
<evidence type="ECO:0000313" key="3">
    <source>
        <dbReference type="Proteomes" id="UP001596957"/>
    </source>
</evidence>
<organism evidence="2 3">
    <name type="scientific">Streptomyces lutosisoli</name>
    <dbReference type="NCBI Taxonomy" id="2665721"/>
    <lineage>
        <taxon>Bacteria</taxon>
        <taxon>Bacillati</taxon>
        <taxon>Actinomycetota</taxon>
        <taxon>Actinomycetes</taxon>
        <taxon>Kitasatosporales</taxon>
        <taxon>Streptomycetaceae</taxon>
        <taxon>Streptomyces</taxon>
    </lineage>
</organism>
<gene>
    <name evidence="2" type="ORF">ACFQZP_39935</name>
</gene>
<feature type="transmembrane region" description="Helical" evidence="1">
    <location>
        <begin position="74"/>
        <end position="95"/>
    </location>
</feature>